<proteinExistence type="predicted"/>
<comment type="caution">
    <text evidence="3">The sequence shown here is derived from an EMBL/GenBank/DDBJ whole genome shotgun (WGS) entry which is preliminary data.</text>
</comment>
<dbReference type="InterPro" id="IPR011055">
    <property type="entry name" value="Dup_hybrid_motif"/>
</dbReference>
<organism evidence="3 4">
    <name type="scientific">Candidatus Syntrophonatronum acetioxidans</name>
    <dbReference type="NCBI Taxonomy" id="1795816"/>
    <lineage>
        <taxon>Bacteria</taxon>
        <taxon>Bacillati</taxon>
        <taxon>Bacillota</taxon>
        <taxon>Clostridia</taxon>
        <taxon>Eubacteriales</taxon>
        <taxon>Syntrophomonadaceae</taxon>
        <taxon>Candidatus Syntrophonatronum</taxon>
    </lineage>
</organism>
<accession>A0A424YFX0</accession>
<gene>
    <name evidence="3" type="ORF">D5R97_03885</name>
</gene>
<feature type="domain" description="LysM" evidence="2">
    <location>
        <begin position="124"/>
        <end position="168"/>
    </location>
</feature>
<evidence type="ECO:0000313" key="3">
    <source>
        <dbReference type="EMBL" id="RQD76734.1"/>
    </source>
</evidence>
<dbReference type="PROSITE" id="PS51782">
    <property type="entry name" value="LYSM"/>
    <property type="match status" value="2"/>
</dbReference>
<dbReference type="InterPro" id="IPR018392">
    <property type="entry name" value="LysM"/>
</dbReference>
<protein>
    <submittedName>
        <fullName evidence="3">M23 family metallopeptidase</fullName>
    </submittedName>
</protein>
<dbReference type="CDD" id="cd00118">
    <property type="entry name" value="LysM"/>
    <property type="match status" value="2"/>
</dbReference>
<dbReference type="InterPro" id="IPR036779">
    <property type="entry name" value="LysM_dom_sf"/>
</dbReference>
<dbReference type="InterPro" id="IPR050570">
    <property type="entry name" value="Cell_wall_metabolism_enzyme"/>
</dbReference>
<dbReference type="Pfam" id="PF01476">
    <property type="entry name" value="LysM"/>
    <property type="match status" value="2"/>
</dbReference>
<reference evidence="3 4" key="1">
    <citation type="submission" date="2018-08" db="EMBL/GenBank/DDBJ databases">
        <title>The metabolism and importance of syntrophic acetate oxidation coupled to methane or sulfide production in haloalkaline environments.</title>
        <authorList>
            <person name="Timmers P.H.A."/>
            <person name="Vavourakis C.D."/>
            <person name="Sorokin D.Y."/>
            <person name="Sinninghe Damste J.S."/>
            <person name="Muyzer G."/>
            <person name="Stams A.J.M."/>
            <person name="Plugge C.M."/>
        </authorList>
    </citation>
    <scope>NUCLEOTIDE SEQUENCE [LARGE SCALE GENOMIC DNA]</scope>
    <source>
        <strain evidence="3">MSAO_Bac1</strain>
    </source>
</reference>
<name>A0A424YFX0_9FIRM</name>
<dbReference type="Gene3D" id="2.70.70.10">
    <property type="entry name" value="Glucose Permease (Domain IIA)"/>
    <property type="match status" value="1"/>
</dbReference>
<dbReference type="Pfam" id="PF01551">
    <property type="entry name" value="Peptidase_M23"/>
    <property type="match status" value="1"/>
</dbReference>
<dbReference type="PANTHER" id="PTHR21666">
    <property type="entry name" value="PEPTIDASE-RELATED"/>
    <property type="match status" value="1"/>
</dbReference>
<dbReference type="CDD" id="cd12797">
    <property type="entry name" value="M23_peptidase"/>
    <property type="match status" value="1"/>
</dbReference>
<dbReference type="AlphaFoldDB" id="A0A424YFX0"/>
<dbReference type="PANTHER" id="PTHR21666:SF270">
    <property type="entry name" value="MUREIN HYDROLASE ACTIVATOR ENVC"/>
    <property type="match status" value="1"/>
</dbReference>
<dbReference type="SUPFAM" id="SSF51261">
    <property type="entry name" value="Duplicated hybrid motif"/>
    <property type="match status" value="1"/>
</dbReference>
<sequence length="329" mass="36683">MMRKRSLLGIVLTGFFLLGLFLPAAAGAENGEGEKGFYRPPYLEQIIKYFEDNNPVEKEREEEEKEETKREEIIEHRVKRGETISSIANRYQSSVEVITSSNQIKNPHEIQVGEILTISRGEVLFHQVQEGDTLWDISRRYGAKWEEVVDINGVEDPHKLSLGATLVIPFTGEEGEVSPLLAQEIPAEKAEREDREEGESRDNRDKGPFIWPADGPISSPYGPRKGGFHHGLDIAVPTGTPLRAIASGTVEFSGWRGGYGRAVIIDHGQGWQSLYGHASRLNVREGEWVYQGQIIARAGATGNATGPHLHLEIIEEGKKLNPIKHLPPR</sequence>
<dbReference type="Proteomes" id="UP000285138">
    <property type="component" value="Unassembled WGS sequence"/>
</dbReference>
<dbReference type="EMBL" id="QZAA01000111">
    <property type="protein sequence ID" value="RQD76734.1"/>
    <property type="molecule type" value="Genomic_DNA"/>
</dbReference>
<feature type="domain" description="LysM" evidence="2">
    <location>
        <begin position="74"/>
        <end position="118"/>
    </location>
</feature>
<feature type="region of interest" description="Disordered" evidence="1">
    <location>
        <begin position="178"/>
        <end position="211"/>
    </location>
</feature>
<evidence type="ECO:0000313" key="4">
    <source>
        <dbReference type="Proteomes" id="UP000285138"/>
    </source>
</evidence>
<feature type="compositionally biased region" description="Basic and acidic residues" evidence="1">
    <location>
        <begin position="186"/>
        <end position="207"/>
    </location>
</feature>
<dbReference type="GO" id="GO:0004222">
    <property type="term" value="F:metalloendopeptidase activity"/>
    <property type="evidence" value="ECO:0007669"/>
    <property type="project" value="TreeGrafter"/>
</dbReference>
<evidence type="ECO:0000259" key="2">
    <source>
        <dbReference type="PROSITE" id="PS51782"/>
    </source>
</evidence>
<dbReference type="SMART" id="SM00257">
    <property type="entry name" value="LysM"/>
    <property type="match status" value="2"/>
</dbReference>
<evidence type="ECO:0000256" key="1">
    <source>
        <dbReference type="SAM" id="MobiDB-lite"/>
    </source>
</evidence>
<dbReference type="InterPro" id="IPR016047">
    <property type="entry name" value="M23ase_b-sheet_dom"/>
</dbReference>
<dbReference type="Gene3D" id="3.10.350.10">
    <property type="entry name" value="LysM domain"/>
    <property type="match status" value="2"/>
</dbReference>